<evidence type="ECO:0000313" key="2">
    <source>
        <dbReference type="Proteomes" id="UP000747542"/>
    </source>
</evidence>
<protein>
    <submittedName>
        <fullName evidence="1">Uncharacterized protein</fullName>
    </submittedName>
</protein>
<proteinExistence type="predicted"/>
<evidence type="ECO:0000313" key="1">
    <source>
        <dbReference type="EMBL" id="KAG7158958.1"/>
    </source>
</evidence>
<dbReference type="EMBL" id="JAHLQT010034244">
    <property type="protein sequence ID" value="KAG7158958.1"/>
    <property type="molecule type" value="Genomic_DNA"/>
</dbReference>
<dbReference type="Proteomes" id="UP000747542">
    <property type="component" value="Unassembled WGS sequence"/>
</dbReference>
<name>A0A8J5JMC3_HOMAM</name>
<sequence length="166" mass="18778">MFNVVLHEWTKALCNLGASSHFQQIVFKLWVMYLQHSKLAFKPPTDDEETKTETRNISVHETRRVNDKSWDSSDCSAAVVFSSVSFQTHQSPTKTFIPVGDVELITKKQKSVSATSMKFRRNKAKKKTTKKLSELEKLKGKVVSRGSPSLHVSSISAKAKHEIIFP</sequence>
<accession>A0A8J5JMC3</accession>
<comment type="caution">
    <text evidence="1">The sequence shown here is derived from an EMBL/GenBank/DDBJ whole genome shotgun (WGS) entry which is preliminary data.</text>
</comment>
<organism evidence="1 2">
    <name type="scientific">Homarus americanus</name>
    <name type="common">American lobster</name>
    <dbReference type="NCBI Taxonomy" id="6706"/>
    <lineage>
        <taxon>Eukaryota</taxon>
        <taxon>Metazoa</taxon>
        <taxon>Ecdysozoa</taxon>
        <taxon>Arthropoda</taxon>
        <taxon>Crustacea</taxon>
        <taxon>Multicrustacea</taxon>
        <taxon>Malacostraca</taxon>
        <taxon>Eumalacostraca</taxon>
        <taxon>Eucarida</taxon>
        <taxon>Decapoda</taxon>
        <taxon>Pleocyemata</taxon>
        <taxon>Astacidea</taxon>
        <taxon>Nephropoidea</taxon>
        <taxon>Nephropidae</taxon>
        <taxon>Homarus</taxon>
    </lineage>
</organism>
<gene>
    <name evidence="1" type="ORF">Hamer_G006342</name>
</gene>
<keyword evidence="2" id="KW-1185">Reference proteome</keyword>
<reference evidence="1" key="1">
    <citation type="journal article" date="2021" name="Sci. Adv.">
        <title>The American lobster genome reveals insights on longevity, neural, and immune adaptations.</title>
        <authorList>
            <person name="Polinski J.M."/>
            <person name="Zimin A.V."/>
            <person name="Clark K.F."/>
            <person name="Kohn A.B."/>
            <person name="Sadowski N."/>
            <person name="Timp W."/>
            <person name="Ptitsyn A."/>
            <person name="Khanna P."/>
            <person name="Romanova D.Y."/>
            <person name="Williams P."/>
            <person name="Greenwood S.J."/>
            <person name="Moroz L.L."/>
            <person name="Walt D.R."/>
            <person name="Bodnar A.G."/>
        </authorList>
    </citation>
    <scope>NUCLEOTIDE SEQUENCE</scope>
    <source>
        <strain evidence="1">GMGI-L3</strain>
    </source>
</reference>
<dbReference type="AlphaFoldDB" id="A0A8J5JMC3"/>